<dbReference type="Pfam" id="PF25267">
    <property type="entry name" value="TANGO6_N"/>
    <property type="match status" value="1"/>
</dbReference>
<dbReference type="Gene3D" id="1.25.10.10">
    <property type="entry name" value="Leucine-rich Repeat Variant"/>
    <property type="match status" value="1"/>
</dbReference>
<dbReference type="PANTHER" id="PTHR20959">
    <property type="entry name" value="TRANSPORT AND GOLGI ORGANIZATION PROTEIN 6 FAMILY MEMBER"/>
    <property type="match status" value="1"/>
</dbReference>
<dbReference type="AlphaFoldDB" id="A0AA84ZAV3"/>
<evidence type="ECO:0000259" key="3">
    <source>
        <dbReference type="Pfam" id="PF25267"/>
    </source>
</evidence>
<accession>A0AA84ZAV3</accession>
<dbReference type="InterPro" id="IPR016024">
    <property type="entry name" value="ARM-type_fold"/>
</dbReference>
<dbReference type="GO" id="GO:0009306">
    <property type="term" value="P:protein secretion"/>
    <property type="evidence" value="ECO:0007669"/>
    <property type="project" value="TreeGrafter"/>
</dbReference>
<dbReference type="PANTHER" id="PTHR20959:SF1">
    <property type="entry name" value="TRANSPORT AND GOLGI ORGANIZATION PROTEIN 6 HOMOLOG"/>
    <property type="match status" value="1"/>
</dbReference>
<dbReference type="WBParaSite" id="SMRG1_18220.5">
    <property type="protein sequence ID" value="SMRG1_18220.5"/>
    <property type="gene ID" value="SMRG1_18220"/>
</dbReference>
<name>A0AA84ZAV3_9TREM</name>
<comment type="similarity">
    <text evidence="1">Belongs to the Tango6 family.</text>
</comment>
<proteinExistence type="inferred from homology"/>
<dbReference type="InterPro" id="IPR057347">
    <property type="entry name" value="TANGO6_N"/>
</dbReference>
<sequence length="1226" mass="138608">MLISTGSKQYRPSYCRTRNACKALISKVATFDLVMDKLRLLFGQLTSLLPSSDFSDPDPCIRLREGVEAYVQKSNDENLLFDLNGTEVHEAFYLCCLNFLYACNDLYESNAANDNADIPIFSVFQEKQLSSCLQFVVAYGVYPLLETGVSLPLSMRLENYEKFICPRKEKDEERIEKLMKIIKCLLSLRESKSFQLQRLVSTTSFLGDLIASLFQSAFGMDSYLRSNDFTSEKVSSLMAYIRESRKILWKLLLELPRHIAMKELMILQGGTQIRVKGAVQLPKAPVWLRKSCGRLLSRLLVHPVVINNTNVEKSENAHNLGVRSLLLASLSLCPGILPSTGPITSIDPRIQPKMISALANILTTIPEFLHNSSDDLASRSSYEKYFSLVSVQLLEIINAKNNTTPNTQTDSLAVAHFFYNVAIKSVHDLCHKSSEINGNDDNIGKKLLLWPLIGLLRKFCQISSVVSEKELVKDNSLAFDFTTKCQLASHHDLAWLLEIIKDLLDCPEPSQIVITELCKLSRPLFLLFAQTIEDEDNVNDSESFTSLKECLIWILTRLLSSDSNSRLNRLSLIRSWFNLPAPSLKFMPSELQHEVSIMSSTTDWLSAYSCQENLMFRLLSKVQPMESSSTSLDKITMRKHNSVYVPYTCVIINEKLPTVNGIQNLSSSIKSLVTLLFFMSPSSFQNNSSNKQVGHHLHILIDEKQNEKNQINEITTHADLFLSLLTDLHFTFQAIFESMNEALIPQNEKDIIEIGTVSSLITSAMIESLDDLIWPQDINQACNLFEALFHRFCCLLQHAENHEHVEFLYQMLSQLLGILAFYANKLGSTRDNEIITARDEFGRLLPILNKLELVINSLSHSMGNSTLNLLKCIKVTLATRGAIPCHDSFSTTSVNNLYFTKCNFDNVKAETHQSECPRKIIEEVTVSNPQDVQQSACNQLEDPTLKKIFEELHDPLIPVQGHALIVLSRLLESRDSCIWGHEQLIFEVLTKYLSHTDSYIYLNAIRCLSAMGCILTDKVLNLLLNQFTKSVQTTNKPANSIGTMVTSTTGDYDIEYKLKLAESIMRVLSNLGEMAPKYRTEVFNSFVMGSKSSEELIRAACLSNIAELVRLLKYSVQPIIYEIFLLIEFHLSQDVSNVVRKASAYLARSLFLPETSTTELPPWIPSDVIRDLHRLLSTRRIIEKDSSVQEQIESALAQIDLCTRNTVFLKPDSPSNLVKQIHILNP</sequence>
<evidence type="ECO:0000313" key="4">
    <source>
        <dbReference type="Proteomes" id="UP000050790"/>
    </source>
</evidence>
<dbReference type="InterPro" id="IPR011989">
    <property type="entry name" value="ARM-like"/>
</dbReference>
<dbReference type="Pfam" id="PF10363">
    <property type="entry name" value="RTP1_C1"/>
    <property type="match status" value="1"/>
</dbReference>
<dbReference type="InterPro" id="IPR039600">
    <property type="entry name" value="TANGO6/Rtp1"/>
</dbReference>
<reference evidence="5" key="1">
    <citation type="submission" date="2023-11" db="UniProtKB">
        <authorList>
            <consortium name="WormBaseParasite"/>
        </authorList>
    </citation>
    <scope>IDENTIFICATION</scope>
</reference>
<dbReference type="InterPro" id="IPR019451">
    <property type="entry name" value="Rtp1_C1"/>
</dbReference>
<dbReference type="SUPFAM" id="SSF48371">
    <property type="entry name" value="ARM repeat"/>
    <property type="match status" value="1"/>
</dbReference>
<protein>
    <recommendedName>
        <fullName evidence="6">RNA polymerase II assembly factor Rtp1 C-terminal domain-containing protein</fullName>
    </recommendedName>
</protein>
<evidence type="ECO:0000313" key="5">
    <source>
        <dbReference type="WBParaSite" id="SMRG1_18220.5"/>
    </source>
</evidence>
<evidence type="ECO:0000256" key="1">
    <source>
        <dbReference type="ARBA" id="ARBA00005724"/>
    </source>
</evidence>
<evidence type="ECO:0008006" key="6">
    <source>
        <dbReference type="Google" id="ProtNLM"/>
    </source>
</evidence>
<organism evidence="4 5">
    <name type="scientific">Schistosoma margrebowiei</name>
    <dbReference type="NCBI Taxonomy" id="48269"/>
    <lineage>
        <taxon>Eukaryota</taxon>
        <taxon>Metazoa</taxon>
        <taxon>Spiralia</taxon>
        <taxon>Lophotrochozoa</taxon>
        <taxon>Platyhelminthes</taxon>
        <taxon>Trematoda</taxon>
        <taxon>Digenea</taxon>
        <taxon>Strigeidida</taxon>
        <taxon>Schistosomatoidea</taxon>
        <taxon>Schistosomatidae</taxon>
        <taxon>Schistosoma</taxon>
    </lineage>
</organism>
<dbReference type="Proteomes" id="UP000050790">
    <property type="component" value="Unassembled WGS sequence"/>
</dbReference>
<feature type="domain" description="RNA polymerase II assembly factor Rtp1 C-terminal" evidence="2">
    <location>
        <begin position="945"/>
        <end position="1074"/>
    </location>
</feature>
<feature type="domain" description="TANGO6 N-terminal" evidence="3">
    <location>
        <begin position="120"/>
        <end position="298"/>
    </location>
</feature>
<evidence type="ECO:0000259" key="2">
    <source>
        <dbReference type="Pfam" id="PF10363"/>
    </source>
</evidence>